<reference evidence="1" key="1">
    <citation type="submission" date="2014-09" db="EMBL/GenBank/DDBJ databases">
        <authorList>
            <person name="Magalhaes I.L.F."/>
            <person name="Oliveira U."/>
            <person name="Santos F.R."/>
            <person name="Vidigal T.H.D.A."/>
            <person name="Brescovit A.D."/>
            <person name="Santos A.J."/>
        </authorList>
    </citation>
    <scope>NUCLEOTIDE SEQUENCE</scope>
    <source>
        <tissue evidence="1">Shoot tissue taken approximately 20 cm above the soil surface</tissue>
    </source>
</reference>
<dbReference type="EMBL" id="GBRH01281777">
    <property type="protein sequence ID" value="JAD16118.1"/>
    <property type="molecule type" value="Transcribed_RNA"/>
</dbReference>
<organism evidence="1">
    <name type="scientific">Arundo donax</name>
    <name type="common">Giant reed</name>
    <name type="synonym">Donax arundinaceus</name>
    <dbReference type="NCBI Taxonomy" id="35708"/>
    <lineage>
        <taxon>Eukaryota</taxon>
        <taxon>Viridiplantae</taxon>
        <taxon>Streptophyta</taxon>
        <taxon>Embryophyta</taxon>
        <taxon>Tracheophyta</taxon>
        <taxon>Spermatophyta</taxon>
        <taxon>Magnoliopsida</taxon>
        <taxon>Liliopsida</taxon>
        <taxon>Poales</taxon>
        <taxon>Poaceae</taxon>
        <taxon>PACMAD clade</taxon>
        <taxon>Arundinoideae</taxon>
        <taxon>Arundineae</taxon>
        <taxon>Arundo</taxon>
    </lineage>
</organism>
<protein>
    <submittedName>
        <fullName evidence="1">Uncharacterized protein</fullName>
    </submittedName>
</protein>
<proteinExistence type="predicted"/>
<name>A0A0A8XTR0_ARUDO</name>
<accession>A0A0A8XTR0</accession>
<dbReference type="AlphaFoldDB" id="A0A0A8XTR0"/>
<evidence type="ECO:0000313" key="1">
    <source>
        <dbReference type="EMBL" id="JAD16118.1"/>
    </source>
</evidence>
<reference evidence="1" key="2">
    <citation type="journal article" date="2015" name="Data Brief">
        <title>Shoot transcriptome of the giant reed, Arundo donax.</title>
        <authorList>
            <person name="Barrero R.A."/>
            <person name="Guerrero F.D."/>
            <person name="Moolhuijzen P."/>
            <person name="Goolsby J.A."/>
            <person name="Tidwell J."/>
            <person name="Bellgard S.E."/>
            <person name="Bellgard M.I."/>
        </authorList>
    </citation>
    <scope>NUCLEOTIDE SEQUENCE</scope>
    <source>
        <tissue evidence="1">Shoot tissue taken approximately 20 cm above the soil surface</tissue>
    </source>
</reference>
<sequence>MIDLTHNLQMLCVLKRPVDLREPSPAHRSSTKVENPVVDFVV</sequence>